<dbReference type="PROSITE" id="PS50213">
    <property type="entry name" value="FAS1"/>
    <property type="match status" value="1"/>
</dbReference>
<dbReference type="Pfam" id="PF02469">
    <property type="entry name" value="Fasciclin"/>
    <property type="match status" value="1"/>
</dbReference>
<dbReference type="SMART" id="SM00554">
    <property type="entry name" value="FAS1"/>
    <property type="match status" value="1"/>
</dbReference>
<organism evidence="3 4">
    <name type="scientific">Elysia crispata</name>
    <name type="common">lettuce slug</name>
    <dbReference type="NCBI Taxonomy" id="231223"/>
    <lineage>
        <taxon>Eukaryota</taxon>
        <taxon>Metazoa</taxon>
        <taxon>Spiralia</taxon>
        <taxon>Lophotrochozoa</taxon>
        <taxon>Mollusca</taxon>
        <taxon>Gastropoda</taxon>
        <taxon>Heterobranchia</taxon>
        <taxon>Euthyneura</taxon>
        <taxon>Panpulmonata</taxon>
        <taxon>Sacoglossa</taxon>
        <taxon>Placobranchoidea</taxon>
        <taxon>Plakobranchidae</taxon>
        <taxon>Elysia</taxon>
    </lineage>
</organism>
<name>A0AAE1DV48_9GAST</name>
<keyword evidence="1" id="KW-0732">Signal</keyword>
<reference evidence="3" key="1">
    <citation type="journal article" date="2023" name="G3 (Bethesda)">
        <title>A reference genome for the long-term kleptoplast-retaining sea slug Elysia crispata morphotype clarki.</title>
        <authorList>
            <person name="Eastman K.E."/>
            <person name="Pendleton A.L."/>
            <person name="Shaikh M.A."/>
            <person name="Suttiyut T."/>
            <person name="Ogas R."/>
            <person name="Tomko P."/>
            <person name="Gavelis G."/>
            <person name="Widhalm J.R."/>
            <person name="Wisecaver J.H."/>
        </authorList>
    </citation>
    <scope>NUCLEOTIDE SEQUENCE</scope>
    <source>
        <strain evidence="3">ECLA1</strain>
    </source>
</reference>
<feature type="chain" id="PRO_5041962644" description="FAS1 domain-containing protein" evidence="1">
    <location>
        <begin position="21"/>
        <end position="132"/>
    </location>
</feature>
<feature type="domain" description="FAS1" evidence="2">
    <location>
        <begin position="1"/>
        <end position="115"/>
    </location>
</feature>
<dbReference type="InterPro" id="IPR036378">
    <property type="entry name" value="FAS1_dom_sf"/>
</dbReference>
<accession>A0AAE1DV48</accession>
<dbReference type="Gene3D" id="2.30.180.10">
    <property type="entry name" value="FAS1 domain"/>
    <property type="match status" value="1"/>
</dbReference>
<feature type="signal peptide" evidence="1">
    <location>
        <begin position="1"/>
        <end position="20"/>
    </location>
</feature>
<gene>
    <name evidence="3" type="ORF">RRG08_060521</name>
</gene>
<proteinExistence type="predicted"/>
<evidence type="ECO:0000256" key="1">
    <source>
        <dbReference type="SAM" id="SignalP"/>
    </source>
</evidence>
<evidence type="ECO:0000259" key="2">
    <source>
        <dbReference type="PROSITE" id="PS50213"/>
    </source>
</evidence>
<comment type="caution">
    <text evidence="3">The sequence shown here is derived from an EMBL/GenBank/DDBJ whole genome shotgun (WGS) entry which is preliminary data.</text>
</comment>
<evidence type="ECO:0000313" key="3">
    <source>
        <dbReference type="EMBL" id="KAK3784094.1"/>
    </source>
</evidence>
<dbReference type="InterPro" id="IPR000782">
    <property type="entry name" value="FAS1_domain"/>
</dbReference>
<dbReference type="Proteomes" id="UP001283361">
    <property type="component" value="Unassembled WGS sequence"/>
</dbReference>
<protein>
    <recommendedName>
        <fullName evidence="2">FAS1 domain-containing protein</fullName>
    </recommendedName>
</protein>
<sequence>MKMLACVGALALLCLRSVMCQTTMAPVTPMQLNDELFFNDSFSRDVLLHHVVDRKTLYSIGMRHTLTYLTADQGHDYLMILEDFATGDIKVNTACIVQKDISATNGIIHIIDEALVPARVLLKIEEQGITIG</sequence>
<keyword evidence="4" id="KW-1185">Reference proteome</keyword>
<dbReference type="SUPFAM" id="SSF82153">
    <property type="entry name" value="FAS1 domain"/>
    <property type="match status" value="1"/>
</dbReference>
<dbReference type="EMBL" id="JAWDGP010002312">
    <property type="protein sequence ID" value="KAK3784094.1"/>
    <property type="molecule type" value="Genomic_DNA"/>
</dbReference>
<dbReference type="AlphaFoldDB" id="A0AAE1DV48"/>
<evidence type="ECO:0000313" key="4">
    <source>
        <dbReference type="Proteomes" id="UP001283361"/>
    </source>
</evidence>